<dbReference type="Proteomes" id="UP000324209">
    <property type="component" value="Chromosome"/>
</dbReference>
<dbReference type="OrthoDB" id="9773088at2"/>
<evidence type="ECO:0000313" key="3">
    <source>
        <dbReference type="EMBL" id="QEN09936.1"/>
    </source>
</evidence>
<accession>A0A5C1QTN2</accession>
<keyword evidence="4" id="KW-1185">Reference proteome</keyword>
<keyword evidence="2" id="KW-0067">ATP-binding</keyword>
<dbReference type="PANTHER" id="PTHR13696">
    <property type="entry name" value="P-LOOP CONTAINING NUCLEOSIDE TRIPHOSPHATE HYDROLASE"/>
    <property type="match status" value="1"/>
</dbReference>
<dbReference type="InterPro" id="IPR050678">
    <property type="entry name" value="DNA_Partitioning_ATPase"/>
</dbReference>
<evidence type="ECO:0000313" key="4">
    <source>
        <dbReference type="Proteomes" id="UP000324209"/>
    </source>
</evidence>
<name>A0A5C1QTN2_9SPIO</name>
<dbReference type="Pfam" id="PF10609">
    <property type="entry name" value="ParA"/>
    <property type="match status" value="1"/>
</dbReference>
<gene>
    <name evidence="3" type="ORF">EXM22_14295</name>
</gene>
<sequence length="380" mass="42073">MQVIAVASGKGGVGKSLLASNLAIGLADNNKKVILADLDLGGSNLHLVIGQKASNLGLGSFINNSKQKIEDIIQDTEYKNLRFISGEGEAPGAANITAPQKKKLINRMSGLDADYLVMDLGAGSSNTILDFFLLSGCGIIVTTPTLTATLNAYLFIKNVLFRMLYASFNRKSPATEYLETLRKDGVSLQKVYLTSLLEKLRSLDPAGADLFEEKKKHFQPRLVMNMLDNPDDIQKVDRLIISVRDYLGVNLDFLGVLYRDEFQKKALNSRLPVLKYKPGAVVSQGILRICDKVLDMKLEERINLSNLDAESSYQSAEMEAESDFNDKVQSLEELLHSGALTQGDLIETIRMQQYEISKLKKENRFIKSKLLKASELGFQV</sequence>
<dbReference type="SUPFAM" id="SSF52540">
    <property type="entry name" value="P-loop containing nucleoside triphosphate hydrolases"/>
    <property type="match status" value="1"/>
</dbReference>
<dbReference type="InterPro" id="IPR027417">
    <property type="entry name" value="P-loop_NTPase"/>
</dbReference>
<protein>
    <submittedName>
        <fullName evidence="3">MinD/ParA family protein</fullName>
    </submittedName>
</protein>
<proteinExistence type="predicted"/>
<evidence type="ECO:0000256" key="1">
    <source>
        <dbReference type="ARBA" id="ARBA00022741"/>
    </source>
</evidence>
<evidence type="ECO:0000256" key="2">
    <source>
        <dbReference type="ARBA" id="ARBA00022840"/>
    </source>
</evidence>
<reference evidence="3 4" key="1">
    <citation type="submission" date="2019-02" db="EMBL/GenBank/DDBJ databases">
        <title>Complete Genome Sequence and Methylome Analysis of free living Spirochaetas.</title>
        <authorList>
            <person name="Fomenkov A."/>
            <person name="Dubinina G."/>
            <person name="Leshcheva N."/>
            <person name="Mikheeva N."/>
            <person name="Grabovich M."/>
            <person name="Vincze T."/>
            <person name="Roberts R.J."/>
        </authorList>
    </citation>
    <scope>NUCLEOTIDE SEQUENCE [LARGE SCALE GENOMIC DNA]</scope>
    <source>
        <strain evidence="3 4">K2</strain>
    </source>
</reference>
<dbReference type="GO" id="GO:0005524">
    <property type="term" value="F:ATP binding"/>
    <property type="evidence" value="ECO:0007669"/>
    <property type="project" value="UniProtKB-KW"/>
</dbReference>
<organism evidence="3 4">
    <name type="scientific">Oceanispirochaeta crateris</name>
    <dbReference type="NCBI Taxonomy" id="2518645"/>
    <lineage>
        <taxon>Bacteria</taxon>
        <taxon>Pseudomonadati</taxon>
        <taxon>Spirochaetota</taxon>
        <taxon>Spirochaetia</taxon>
        <taxon>Spirochaetales</taxon>
        <taxon>Spirochaetaceae</taxon>
        <taxon>Oceanispirochaeta</taxon>
    </lineage>
</organism>
<dbReference type="PANTHER" id="PTHR13696:SF99">
    <property type="entry name" value="COBYRINIC ACID AC-DIAMIDE SYNTHASE"/>
    <property type="match status" value="1"/>
</dbReference>
<dbReference type="KEGG" id="ock:EXM22_14295"/>
<dbReference type="Gene3D" id="3.40.50.300">
    <property type="entry name" value="P-loop containing nucleotide triphosphate hydrolases"/>
    <property type="match status" value="1"/>
</dbReference>
<dbReference type="InterPro" id="IPR033756">
    <property type="entry name" value="YlxH/NBP35"/>
</dbReference>
<keyword evidence="1" id="KW-0547">Nucleotide-binding</keyword>
<dbReference type="AlphaFoldDB" id="A0A5C1QTN2"/>
<dbReference type="EMBL" id="CP036150">
    <property type="protein sequence ID" value="QEN09936.1"/>
    <property type="molecule type" value="Genomic_DNA"/>
</dbReference>